<reference evidence="6" key="1">
    <citation type="submission" date="2025-08" db="UniProtKB">
        <authorList>
            <consortium name="RefSeq"/>
        </authorList>
    </citation>
    <scope>IDENTIFICATION</scope>
    <source>
        <tissue evidence="6">Whole body</tissue>
    </source>
</reference>
<protein>
    <submittedName>
        <fullName evidence="6">Chitin synthase-like</fullName>
    </submittedName>
</protein>
<evidence type="ECO:0000313" key="5">
    <source>
        <dbReference type="Proteomes" id="UP000694925"/>
    </source>
</evidence>
<comment type="subcellular location">
    <subcellularLocation>
        <location evidence="1">Membrane</location>
        <topology evidence="1">Multi-pass membrane protein</topology>
    </subcellularLocation>
</comment>
<dbReference type="KEGG" id="ccal:113464291"/>
<evidence type="ECO:0000256" key="4">
    <source>
        <dbReference type="SAM" id="Phobius"/>
    </source>
</evidence>
<evidence type="ECO:0000256" key="3">
    <source>
        <dbReference type="ARBA" id="ARBA00023136"/>
    </source>
</evidence>
<keyword evidence="3 4" id="KW-0472">Membrane</keyword>
<keyword evidence="2 4" id="KW-0812">Transmembrane</keyword>
<keyword evidence="4" id="KW-1133">Transmembrane helix</keyword>
<evidence type="ECO:0000313" key="6">
    <source>
        <dbReference type="RefSeq" id="XP_026669110.1"/>
    </source>
</evidence>
<organism evidence="5 6">
    <name type="scientific">Ceratina calcarata</name>
    <dbReference type="NCBI Taxonomy" id="156304"/>
    <lineage>
        <taxon>Eukaryota</taxon>
        <taxon>Metazoa</taxon>
        <taxon>Ecdysozoa</taxon>
        <taxon>Arthropoda</taxon>
        <taxon>Hexapoda</taxon>
        <taxon>Insecta</taxon>
        <taxon>Pterygota</taxon>
        <taxon>Neoptera</taxon>
        <taxon>Endopterygota</taxon>
        <taxon>Hymenoptera</taxon>
        <taxon>Apocrita</taxon>
        <taxon>Aculeata</taxon>
        <taxon>Apoidea</taxon>
        <taxon>Anthophila</taxon>
        <taxon>Apidae</taxon>
        <taxon>Ceratina</taxon>
        <taxon>Zadontomerus</taxon>
    </lineage>
</organism>
<name>A0AAJ7S1M3_9HYME</name>
<dbReference type="InterPro" id="IPR004835">
    <property type="entry name" value="Chitin_synth"/>
</dbReference>
<dbReference type="GO" id="GO:0071944">
    <property type="term" value="C:cell periphery"/>
    <property type="evidence" value="ECO:0007669"/>
    <property type="project" value="TreeGrafter"/>
</dbReference>
<dbReference type="PANTHER" id="PTHR22914">
    <property type="entry name" value="CHITIN SYNTHASE"/>
    <property type="match status" value="1"/>
</dbReference>
<feature type="transmembrane region" description="Helical" evidence="4">
    <location>
        <begin position="34"/>
        <end position="55"/>
    </location>
</feature>
<dbReference type="GO" id="GO:0016020">
    <property type="term" value="C:membrane"/>
    <property type="evidence" value="ECO:0007669"/>
    <property type="project" value="UniProtKB-SubCell"/>
</dbReference>
<sequence length="112" mass="12416">MCQVIFAAMISTVYGLVMVAVIVAIAINIAHDGLLSPIAIFLMMIVGEFVIAALLHPSEIQCLMHCLMYYITVPSMYLLLMIYSICNLDNITWGTREVQIKKTQAVTICTTD</sequence>
<feature type="transmembrane region" description="Helical" evidence="4">
    <location>
        <begin position="67"/>
        <end position="86"/>
    </location>
</feature>
<dbReference type="Proteomes" id="UP000694925">
    <property type="component" value="Unplaced"/>
</dbReference>
<keyword evidence="5" id="KW-1185">Reference proteome</keyword>
<proteinExistence type="predicted"/>
<dbReference type="GO" id="GO:0006031">
    <property type="term" value="P:chitin biosynthetic process"/>
    <property type="evidence" value="ECO:0007669"/>
    <property type="project" value="TreeGrafter"/>
</dbReference>
<dbReference type="RefSeq" id="XP_026669110.1">
    <property type="nucleotide sequence ID" value="XM_026813309.1"/>
</dbReference>
<dbReference type="AlphaFoldDB" id="A0AAJ7S1M3"/>
<dbReference type="PANTHER" id="PTHR22914:SF42">
    <property type="entry name" value="CHITIN SYNTHASE"/>
    <property type="match status" value="1"/>
</dbReference>
<evidence type="ECO:0000256" key="2">
    <source>
        <dbReference type="ARBA" id="ARBA00022692"/>
    </source>
</evidence>
<dbReference type="GO" id="GO:0004100">
    <property type="term" value="F:chitin synthase activity"/>
    <property type="evidence" value="ECO:0007669"/>
    <property type="project" value="InterPro"/>
</dbReference>
<evidence type="ECO:0000256" key="1">
    <source>
        <dbReference type="ARBA" id="ARBA00004141"/>
    </source>
</evidence>
<dbReference type="GeneID" id="113464291"/>
<feature type="transmembrane region" description="Helical" evidence="4">
    <location>
        <begin position="6"/>
        <end position="27"/>
    </location>
</feature>
<gene>
    <name evidence="6" type="primary">LOC113464291</name>
</gene>
<accession>A0AAJ7S1M3</accession>